<accession>A0A8A3PBH0</accession>
<dbReference type="AlphaFoldDB" id="A0A8A3PBH0"/>
<gene>
    <name evidence="1" type="ORF">DSL72_002026</name>
</gene>
<dbReference type="OrthoDB" id="3553824at2759"/>
<evidence type="ECO:0000313" key="1">
    <source>
        <dbReference type="EMBL" id="QSZ32452.1"/>
    </source>
</evidence>
<sequence>MELMVDLLLRWLDPESALVLALTIPRFYQAYKGLFPQPINLNSLIRAVVQDPSYHIHYPGNKEILANIGALDPLRFNFWYPPSHYIYYGSLKITTQPETLDRYKNFGRFLAREVYAPNTADGSSSSRVNETANVALKKLKQRYLQWGMYNAMFLRLTGVPLEHPHNLGTAGWNVAVTEMLEGVVATMDKPASLLTVRRKSQLCFPWPARLNRMMADNMLMVFGEWAAMMGF</sequence>
<dbReference type="EMBL" id="CP063407">
    <property type="protein sequence ID" value="QSZ32452.1"/>
    <property type="molecule type" value="Genomic_DNA"/>
</dbReference>
<keyword evidence="2" id="KW-1185">Reference proteome</keyword>
<reference evidence="1" key="1">
    <citation type="submission" date="2020-10" db="EMBL/GenBank/DDBJ databases">
        <title>Genome Sequence of Monilinia vaccinii-corymbosi Sheds Light on Mummy Berry Disease Infection of Blueberry and Mating Type.</title>
        <authorList>
            <person name="Yow A.G."/>
            <person name="Zhang Y."/>
            <person name="Bansal K."/>
            <person name="Eacker S.M."/>
            <person name="Sullivan S."/>
            <person name="Liachko I."/>
            <person name="Cubeta M.A."/>
            <person name="Rollins J.A."/>
            <person name="Ashrafi H."/>
        </authorList>
    </citation>
    <scope>NUCLEOTIDE SEQUENCE</scope>
    <source>
        <strain evidence="1">RL-1</strain>
    </source>
</reference>
<dbReference type="Proteomes" id="UP000672032">
    <property type="component" value="Chromosome 3"/>
</dbReference>
<name>A0A8A3PBH0_9HELO</name>
<organism evidence="1 2">
    <name type="scientific">Monilinia vaccinii-corymbosi</name>
    <dbReference type="NCBI Taxonomy" id="61207"/>
    <lineage>
        <taxon>Eukaryota</taxon>
        <taxon>Fungi</taxon>
        <taxon>Dikarya</taxon>
        <taxon>Ascomycota</taxon>
        <taxon>Pezizomycotina</taxon>
        <taxon>Leotiomycetes</taxon>
        <taxon>Helotiales</taxon>
        <taxon>Sclerotiniaceae</taxon>
        <taxon>Monilinia</taxon>
    </lineage>
</organism>
<evidence type="ECO:0000313" key="2">
    <source>
        <dbReference type="Proteomes" id="UP000672032"/>
    </source>
</evidence>
<proteinExistence type="predicted"/>
<protein>
    <submittedName>
        <fullName evidence="1">Uncharacterized protein</fullName>
    </submittedName>
</protein>